<evidence type="ECO:0000256" key="1">
    <source>
        <dbReference type="SAM" id="MobiDB-lite"/>
    </source>
</evidence>
<dbReference type="EMBL" id="KV460242">
    <property type="protein sequence ID" value="OBT94630.1"/>
    <property type="molecule type" value="Genomic_DNA"/>
</dbReference>
<feature type="compositionally biased region" description="Low complexity" evidence="1">
    <location>
        <begin position="158"/>
        <end position="170"/>
    </location>
</feature>
<evidence type="ECO:0000313" key="3">
    <source>
        <dbReference type="Proteomes" id="UP000091956"/>
    </source>
</evidence>
<evidence type="ECO:0000313" key="2">
    <source>
        <dbReference type="EMBL" id="OBT94630.1"/>
    </source>
</evidence>
<sequence length="228" mass="24750">MALQLLRSGLGEDPRRSRALAALLTLPDARHLEFRALVPSDPPNLSRMQNLEAAVGYTVGELVQPPCTDCAAGYGQFAGASGWRDSSWELHELPLRWRRRALLAARFCGPLRARLRARRPAAAAASCAVEVLTGGVGRGSKRAAPPSKDTGPSRRARTLSPARAAAARAPPSRRPDDPYYVGNEDHPTHTLHAWIERFRAASPASRRRLRLGHTLAGVIVPIVPYSPL</sequence>
<gene>
    <name evidence="2" type="ORF">VE01_07925</name>
</gene>
<dbReference type="RefSeq" id="XP_018128363.1">
    <property type="nucleotide sequence ID" value="XM_018277355.2"/>
</dbReference>
<proteinExistence type="predicted"/>
<name>A0A1B8GFM4_9PEZI</name>
<protein>
    <submittedName>
        <fullName evidence="2">Uncharacterized protein</fullName>
    </submittedName>
</protein>
<dbReference type="GeneID" id="28841311"/>
<reference evidence="3" key="2">
    <citation type="journal article" date="2018" name="Nat. Commun.">
        <title>Extreme sensitivity to ultraviolet light in the fungal pathogen causing white-nose syndrome of bats.</title>
        <authorList>
            <person name="Palmer J.M."/>
            <person name="Drees K.P."/>
            <person name="Foster J.T."/>
            <person name="Lindner D.L."/>
        </authorList>
    </citation>
    <scope>NUCLEOTIDE SEQUENCE [LARGE SCALE GENOMIC DNA]</scope>
    <source>
        <strain evidence="3">UAMH 10579</strain>
    </source>
</reference>
<dbReference type="Proteomes" id="UP000091956">
    <property type="component" value="Unassembled WGS sequence"/>
</dbReference>
<dbReference type="OrthoDB" id="4338738at2759"/>
<dbReference type="STRING" id="342668.A0A1B8GFM4"/>
<feature type="region of interest" description="Disordered" evidence="1">
    <location>
        <begin position="136"/>
        <end position="183"/>
    </location>
</feature>
<organism evidence="2 3">
    <name type="scientific">Pseudogymnoascus verrucosus</name>
    <dbReference type="NCBI Taxonomy" id="342668"/>
    <lineage>
        <taxon>Eukaryota</taxon>
        <taxon>Fungi</taxon>
        <taxon>Dikarya</taxon>
        <taxon>Ascomycota</taxon>
        <taxon>Pezizomycotina</taxon>
        <taxon>Leotiomycetes</taxon>
        <taxon>Thelebolales</taxon>
        <taxon>Thelebolaceae</taxon>
        <taxon>Pseudogymnoascus</taxon>
    </lineage>
</organism>
<dbReference type="AlphaFoldDB" id="A0A1B8GFM4"/>
<keyword evidence="3" id="KW-1185">Reference proteome</keyword>
<feature type="compositionally biased region" description="Basic and acidic residues" evidence="1">
    <location>
        <begin position="173"/>
        <end position="183"/>
    </location>
</feature>
<accession>A0A1B8GFM4</accession>
<reference evidence="2 3" key="1">
    <citation type="submission" date="2016-03" db="EMBL/GenBank/DDBJ databases">
        <title>Comparative genomics of Pseudogymnoascus destructans, the fungus causing white-nose syndrome of bats.</title>
        <authorList>
            <person name="Palmer J.M."/>
            <person name="Drees K.P."/>
            <person name="Foster J.T."/>
            <person name="Lindner D.L."/>
        </authorList>
    </citation>
    <scope>NUCLEOTIDE SEQUENCE [LARGE SCALE GENOMIC DNA]</scope>
    <source>
        <strain evidence="2 3">UAMH 10579</strain>
    </source>
</reference>